<keyword evidence="1" id="KW-1133">Transmembrane helix</keyword>
<proteinExistence type="predicted"/>
<dbReference type="PANTHER" id="PTHR36698">
    <property type="entry name" value="BLL5892 PROTEIN"/>
    <property type="match status" value="1"/>
</dbReference>
<gene>
    <name evidence="3" type="ORF">FBT96_11780</name>
</gene>
<dbReference type="Proteomes" id="UP000310597">
    <property type="component" value="Unassembled WGS sequence"/>
</dbReference>
<dbReference type="AlphaFoldDB" id="A0A4V5PP39"/>
<feature type="domain" description="Mce/MlaD" evidence="2">
    <location>
        <begin position="39"/>
        <end position="115"/>
    </location>
</feature>
<dbReference type="Pfam" id="PF02470">
    <property type="entry name" value="MlaD"/>
    <property type="match status" value="1"/>
</dbReference>
<feature type="transmembrane region" description="Helical" evidence="1">
    <location>
        <begin position="7"/>
        <end position="29"/>
    </location>
</feature>
<name>A0A4V5PP39_RHOCA</name>
<evidence type="ECO:0000313" key="4">
    <source>
        <dbReference type="Proteomes" id="UP000310597"/>
    </source>
</evidence>
<accession>A0A4V5PP39</accession>
<evidence type="ECO:0000259" key="2">
    <source>
        <dbReference type="Pfam" id="PF02470"/>
    </source>
</evidence>
<dbReference type="InterPro" id="IPR003399">
    <property type="entry name" value="Mce/MlaD"/>
</dbReference>
<sequence>METKANYILIGAFTLAGILGILGFFLWFAQFQLDRQFSYYDVEFTSVAGLAQASDVRFAGLPVGQVVDVRLSPNGDGTVRVQLEIAADVPIRTSSVATIESQGVTGVSFVGISPGEPSDPLLRDVSPDDVPKIEAGRSVLQSLTEDAPQLVEEALRVMQDLSNLASAENIQRINNILANAETASAGLSKALEDFSVVTESVAAFADDISAFNGMLEGLTGRAESLFETAEGTLKNVDVLIADSGTTLASGTAALDQATSTLSSAERYMNDELLRTTDEVRLGIAELRVQVEQIGTEARGLVAEFRKTGEAATARLTEAEATIKVTDAMIADLTATLETINKAAVNFDSLVTIDGAALVAEARTALKPISEAANADLPALMADIRSAMETANQTIADVSQSLTDASGKVDGLMDDASLAVTAVTDTFTRANDTLTSINSALEVGERTLSAAERTFDGADKVINTEVAAITADLRQTIANLDQAIAQVSADIPGVTADLKAASEAARLAFDEVARTATASGAPITEFTTSALPQYTRLAGEMRDLINNLDQLTNQIRRDPARFFIGGTNTPAFRQ</sequence>
<evidence type="ECO:0000313" key="3">
    <source>
        <dbReference type="EMBL" id="TKD18012.1"/>
    </source>
</evidence>
<evidence type="ECO:0000256" key="1">
    <source>
        <dbReference type="SAM" id="Phobius"/>
    </source>
</evidence>
<protein>
    <submittedName>
        <fullName evidence="3">MCE family protein</fullName>
    </submittedName>
</protein>
<dbReference type="PANTHER" id="PTHR36698:SF2">
    <property type="entry name" value="MCE_MLAD DOMAIN-CONTAINING PROTEIN"/>
    <property type="match status" value="1"/>
</dbReference>
<dbReference type="EMBL" id="SWJZ01000046">
    <property type="protein sequence ID" value="TKD18012.1"/>
    <property type="molecule type" value="Genomic_DNA"/>
</dbReference>
<reference evidence="3 4" key="1">
    <citation type="submission" date="2019-04" db="EMBL/GenBank/DDBJ databases">
        <title>Draft Whole-Genome sequence of the purple photosynthetic bacterium Rhodobacter capsulatus SP108 with an indigenous class A beta-lactamase.</title>
        <authorList>
            <person name="Robertson S."/>
            <person name="Meyer T.E."/>
            <person name="Kyndt J.A."/>
        </authorList>
    </citation>
    <scope>NUCLEOTIDE SEQUENCE [LARGE SCALE GENOMIC DNA]</scope>
    <source>
        <strain evidence="3 4">SP108</strain>
    </source>
</reference>
<comment type="caution">
    <text evidence="3">The sequence shown here is derived from an EMBL/GenBank/DDBJ whole genome shotgun (WGS) entry which is preliminary data.</text>
</comment>
<keyword evidence="1" id="KW-0472">Membrane</keyword>
<organism evidence="3 4">
    <name type="scientific">Rhodobacter capsulatus</name>
    <name type="common">Rhodopseudomonas capsulata</name>
    <dbReference type="NCBI Taxonomy" id="1061"/>
    <lineage>
        <taxon>Bacteria</taxon>
        <taxon>Pseudomonadati</taxon>
        <taxon>Pseudomonadota</taxon>
        <taxon>Alphaproteobacteria</taxon>
        <taxon>Rhodobacterales</taxon>
        <taxon>Rhodobacter group</taxon>
        <taxon>Rhodobacter</taxon>
    </lineage>
</organism>
<keyword evidence="1" id="KW-0812">Transmembrane</keyword>
<dbReference type="OrthoDB" id="9808689at2"/>